<dbReference type="Proteomes" id="UP000024001">
    <property type="component" value="Unassembled WGS sequence"/>
</dbReference>
<feature type="transmembrane region" description="Helical" evidence="1">
    <location>
        <begin position="81"/>
        <end position="107"/>
    </location>
</feature>
<organism evidence="2 3">
    <name type="scientific">Microbacterium oleivorans</name>
    <dbReference type="NCBI Taxonomy" id="273677"/>
    <lineage>
        <taxon>Bacteria</taxon>
        <taxon>Bacillati</taxon>
        <taxon>Actinomycetota</taxon>
        <taxon>Actinomycetes</taxon>
        <taxon>Micrococcales</taxon>
        <taxon>Microbacteriaceae</taxon>
        <taxon>Microbacterium</taxon>
    </lineage>
</organism>
<dbReference type="AlphaFoldDB" id="A0A031FXV3"/>
<keyword evidence="1" id="KW-1133">Transmembrane helix</keyword>
<keyword evidence="1" id="KW-0812">Transmembrane</keyword>
<proteinExistence type="predicted"/>
<feature type="transmembrane region" description="Helical" evidence="1">
    <location>
        <begin position="12"/>
        <end position="32"/>
    </location>
</feature>
<keyword evidence="1" id="KW-0472">Membrane</keyword>
<keyword evidence="3" id="KW-1185">Reference proteome</keyword>
<accession>A0A031FXV3</accession>
<feature type="transmembrane region" description="Helical" evidence="1">
    <location>
        <begin position="252"/>
        <end position="271"/>
    </location>
</feature>
<protein>
    <submittedName>
        <fullName evidence="2">Polysaccharide biosynthesis protein</fullName>
    </submittedName>
</protein>
<feature type="transmembrane region" description="Helical" evidence="1">
    <location>
        <begin position="172"/>
        <end position="191"/>
    </location>
</feature>
<dbReference type="EMBL" id="JFYO01000003">
    <property type="protein sequence ID" value="EZP29036.1"/>
    <property type="molecule type" value="Genomic_DNA"/>
</dbReference>
<feature type="transmembrane region" description="Helical" evidence="1">
    <location>
        <begin position="356"/>
        <end position="376"/>
    </location>
</feature>
<feature type="transmembrane region" description="Helical" evidence="1">
    <location>
        <begin position="218"/>
        <end position="240"/>
    </location>
</feature>
<feature type="transmembrane region" description="Helical" evidence="1">
    <location>
        <begin position="382"/>
        <end position="401"/>
    </location>
</feature>
<dbReference type="OrthoDB" id="4826415at2"/>
<evidence type="ECO:0000256" key="1">
    <source>
        <dbReference type="SAM" id="Phobius"/>
    </source>
</evidence>
<evidence type="ECO:0000313" key="2">
    <source>
        <dbReference type="EMBL" id="EZP29036.1"/>
    </source>
</evidence>
<name>A0A031FXV3_9MICO</name>
<evidence type="ECO:0000313" key="3">
    <source>
        <dbReference type="Proteomes" id="UP000024001"/>
    </source>
</evidence>
<feature type="transmembrane region" description="Helical" evidence="1">
    <location>
        <begin position="113"/>
        <end position="135"/>
    </location>
</feature>
<dbReference type="eggNOG" id="COG2244">
    <property type="taxonomic scope" value="Bacteria"/>
</dbReference>
<dbReference type="RefSeq" id="WP_036309900.1">
    <property type="nucleotide sequence ID" value="NZ_JFYO01000003.1"/>
</dbReference>
<feature type="transmembrane region" description="Helical" evidence="1">
    <location>
        <begin position="38"/>
        <end position="60"/>
    </location>
</feature>
<reference evidence="2 3" key="1">
    <citation type="submission" date="2014-03" db="EMBL/GenBank/DDBJ databases">
        <title>Draft Genome Sequences of 13 Willow Endophytes.</title>
        <authorList>
            <person name="Gan H.Y."/>
            <person name="Gan H.M."/>
            <person name="Savka M.A."/>
            <person name="Hudson A.O."/>
        </authorList>
    </citation>
    <scope>NUCLEOTIDE SEQUENCE [LARGE SCALE GENOMIC DNA]</scope>
    <source>
        <strain evidence="2 3">RIT293</strain>
    </source>
</reference>
<feature type="transmembrane region" description="Helical" evidence="1">
    <location>
        <begin position="326"/>
        <end position="349"/>
    </location>
</feature>
<gene>
    <name evidence="2" type="ORF">BW34_00885</name>
</gene>
<feature type="transmembrane region" description="Helical" evidence="1">
    <location>
        <begin position="292"/>
        <end position="314"/>
    </location>
</feature>
<feature type="transmembrane region" description="Helical" evidence="1">
    <location>
        <begin position="147"/>
        <end position="166"/>
    </location>
</feature>
<sequence length="408" mass="41750">MSRARRLTASTTAYILIPILAAVSPLLVLPAITANHGASAWASVAIGQSIGTALATVVELGWGLNGPQRVARTSEKASLRWLTLSLQTKVIALIPASAVAAVAAAFLAPSDSLTSSLVACAMTASALTATWFFLGKGTPWLILATDGLPRLVCLALSAIFLVMGAPLMTYPVLGLLLPSALAPCLALYIAAKRAPLGTKLWWRARAVISALKLQSTALFARAASAVYIALPITLVSIASPSSVAAFAAGERLMRMGLAAVAVVPNAMQAWVGAPADRQSKWSRAKRAMAANAALGFISATIFGLAAPWAVTWVFSGVVTLDPISVWLFALAIFTICTSRGTGGIGLVALTRVRAIAVSAAAGACVGIPAILLGSAWGGVPGAVAGEILAELTVLSVQVVAIRRRLAAS</sequence>
<comment type="caution">
    <text evidence="2">The sequence shown here is derived from an EMBL/GenBank/DDBJ whole genome shotgun (WGS) entry which is preliminary data.</text>
</comment>